<protein>
    <submittedName>
        <fullName evidence="1">Uncharacterized protein</fullName>
    </submittedName>
</protein>
<dbReference type="AlphaFoldDB" id="A0A381P9G0"/>
<accession>A0A381P9G0</accession>
<proteinExistence type="predicted"/>
<dbReference type="InterPro" id="IPR046150">
    <property type="entry name" value="DUF6152"/>
</dbReference>
<dbReference type="Pfam" id="PF19649">
    <property type="entry name" value="DUF6152"/>
    <property type="match status" value="1"/>
</dbReference>
<sequence>MKPLLWISSLATVVVAGLVIAGLPVEAHHASAPFYDDTKSVEAIGVVIRFRFQNPHSFVFIEGENEDGETVEWEVEMGPAVMMSRRGWTPETIKAGDPIRAVGQPSRAPGTFGICCAQLTNPDGSRIALVRSETDGVPLSLVTFDPATDEESTQ</sequence>
<evidence type="ECO:0000313" key="1">
    <source>
        <dbReference type="EMBL" id="SUZ63560.1"/>
    </source>
</evidence>
<name>A0A381P9G0_9ZZZZ</name>
<gene>
    <name evidence="1" type="ORF">METZ01_LOCUS16414</name>
</gene>
<dbReference type="EMBL" id="UINC01000919">
    <property type="protein sequence ID" value="SUZ63560.1"/>
    <property type="molecule type" value="Genomic_DNA"/>
</dbReference>
<reference evidence="1" key="1">
    <citation type="submission" date="2018-05" db="EMBL/GenBank/DDBJ databases">
        <authorList>
            <person name="Lanie J.A."/>
            <person name="Ng W.-L."/>
            <person name="Kazmierczak K.M."/>
            <person name="Andrzejewski T.M."/>
            <person name="Davidsen T.M."/>
            <person name="Wayne K.J."/>
            <person name="Tettelin H."/>
            <person name="Glass J.I."/>
            <person name="Rusch D."/>
            <person name="Podicherti R."/>
            <person name="Tsui H.-C.T."/>
            <person name="Winkler M.E."/>
        </authorList>
    </citation>
    <scope>NUCLEOTIDE SEQUENCE</scope>
</reference>
<organism evidence="1">
    <name type="scientific">marine metagenome</name>
    <dbReference type="NCBI Taxonomy" id="408172"/>
    <lineage>
        <taxon>unclassified sequences</taxon>
        <taxon>metagenomes</taxon>
        <taxon>ecological metagenomes</taxon>
    </lineage>
</organism>